<feature type="binding site" evidence="4">
    <location>
        <position position="191"/>
    </location>
    <ligand>
        <name>molybdate</name>
        <dbReference type="ChEBI" id="CHEBI:36264"/>
    </ligand>
</feature>
<dbReference type="OrthoDB" id="9785015at2"/>
<name>A0A8H9GZR4_9ACTN</name>
<keyword evidence="6" id="KW-1185">Reference proteome</keyword>
<comment type="caution">
    <text evidence="5">The sequence shown here is derived from an EMBL/GenBank/DDBJ whole genome shotgun (WGS) entry which is preliminary data.</text>
</comment>
<dbReference type="PANTHER" id="PTHR30632:SF0">
    <property type="entry name" value="SULFATE-BINDING PROTEIN"/>
    <property type="match status" value="1"/>
</dbReference>
<sequence length="260" mass="25837">MNHVTPPACVALALVLLAAIGCGGGGTQTLTVFADASLTGTFGSLGKTFEAAHPGVAVRFDFGGSGALARRIVRGAPTDLFAAAGTAAMRESGAPSPRVFARDSLQIAVPKGNPAHVTNLKDLTAPGVRVALCAESAPCGAGARTALAAAGVTVTPVGPDRNGPDQNGGERDGAKALAKVRLGEADAALVYRTDIRAAGAADGALEAVDLAGTAGAVEDYLIATVPGTERLALTREFVDLVLSNEGRKVLAAAGFTPVTG</sequence>
<organism evidence="5 6">
    <name type="scientific">Microbispora bryophytorum</name>
    <dbReference type="NCBI Taxonomy" id="1460882"/>
    <lineage>
        <taxon>Bacteria</taxon>
        <taxon>Bacillati</taxon>
        <taxon>Actinomycetota</taxon>
        <taxon>Actinomycetes</taxon>
        <taxon>Streptosporangiales</taxon>
        <taxon>Streptosporangiaceae</taxon>
        <taxon>Microbispora</taxon>
    </lineage>
</organism>
<keyword evidence="3" id="KW-0732">Signal</keyword>
<evidence type="ECO:0000256" key="4">
    <source>
        <dbReference type="PIRSR" id="PIRSR004846-1"/>
    </source>
</evidence>
<proteinExistence type="inferred from homology"/>
<reference evidence="5" key="1">
    <citation type="journal article" date="2014" name="Int. J. Syst. Evol. Microbiol.">
        <title>Complete genome sequence of Corynebacterium casei LMG S-19264T (=DSM 44701T), isolated from a smear-ripened cheese.</title>
        <authorList>
            <consortium name="US DOE Joint Genome Institute (JGI-PGF)"/>
            <person name="Walter F."/>
            <person name="Albersmeier A."/>
            <person name="Kalinowski J."/>
            <person name="Ruckert C."/>
        </authorList>
    </citation>
    <scope>NUCLEOTIDE SEQUENCE</scope>
    <source>
        <strain evidence="5">CGMCC 4.7138</strain>
    </source>
</reference>
<dbReference type="Gene3D" id="3.40.190.10">
    <property type="entry name" value="Periplasmic binding protein-like II"/>
    <property type="match status" value="2"/>
</dbReference>
<dbReference type="InterPro" id="IPR005950">
    <property type="entry name" value="ModA"/>
</dbReference>
<dbReference type="EMBL" id="BMMN01000006">
    <property type="protein sequence ID" value="GGO15371.1"/>
    <property type="molecule type" value="Genomic_DNA"/>
</dbReference>
<dbReference type="RefSeq" id="WP_142573905.1">
    <property type="nucleotide sequence ID" value="NZ_BMMN01000006.1"/>
</dbReference>
<evidence type="ECO:0000313" key="6">
    <source>
        <dbReference type="Proteomes" id="UP000653480"/>
    </source>
</evidence>
<evidence type="ECO:0000313" key="5">
    <source>
        <dbReference type="EMBL" id="GGO15371.1"/>
    </source>
</evidence>
<dbReference type="PANTHER" id="PTHR30632">
    <property type="entry name" value="MOLYBDATE-BINDING PERIPLASMIC PROTEIN"/>
    <property type="match status" value="1"/>
</dbReference>
<dbReference type="GO" id="GO:0046872">
    <property type="term" value="F:metal ion binding"/>
    <property type="evidence" value="ECO:0007669"/>
    <property type="project" value="UniProtKB-KW"/>
</dbReference>
<dbReference type="Pfam" id="PF13531">
    <property type="entry name" value="SBP_bac_11"/>
    <property type="match status" value="1"/>
</dbReference>
<feature type="binding site" evidence="4">
    <location>
        <position position="37"/>
    </location>
    <ligand>
        <name>molybdate</name>
        <dbReference type="ChEBI" id="CHEBI:36264"/>
    </ligand>
</feature>
<dbReference type="GO" id="GO:0030973">
    <property type="term" value="F:molybdate ion binding"/>
    <property type="evidence" value="ECO:0007669"/>
    <property type="project" value="TreeGrafter"/>
</dbReference>
<dbReference type="AlphaFoldDB" id="A0A8H9GZR4"/>
<dbReference type="NCBIfam" id="TIGR01256">
    <property type="entry name" value="modA"/>
    <property type="match status" value="1"/>
</dbReference>
<dbReference type="SUPFAM" id="SSF53850">
    <property type="entry name" value="Periplasmic binding protein-like II"/>
    <property type="match status" value="1"/>
</dbReference>
<dbReference type="InterPro" id="IPR050682">
    <property type="entry name" value="ModA/WtpA"/>
</dbReference>
<dbReference type="GO" id="GO:0015689">
    <property type="term" value="P:molybdate ion transport"/>
    <property type="evidence" value="ECO:0007669"/>
    <property type="project" value="InterPro"/>
</dbReference>
<accession>A0A8H9GZR4</accession>
<evidence type="ECO:0000256" key="2">
    <source>
        <dbReference type="ARBA" id="ARBA00022723"/>
    </source>
</evidence>
<keyword evidence="4" id="KW-0500">Molybdenum</keyword>
<keyword evidence="2 4" id="KW-0479">Metal-binding</keyword>
<dbReference type="PIRSF" id="PIRSF004846">
    <property type="entry name" value="ModA"/>
    <property type="match status" value="1"/>
</dbReference>
<gene>
    <name evidence="5" type="ORF">GCM10011574_36780</name>
</gene>
<dbReference type="Proteomes" id="UP000653480">
    <property type="component" value="Unassembled WGS sequence"/>
</dbReference>
<feature type="binding site" evidence="4">
    <location>
        <position position="65"/>
    </location>
    <ligand>
        <name>molybdate</name>
        <dbReference type="ChEBI" id="CHEBI:36264"/>
    </ligand>
</feature>
<evidence type="ECO:0000256" key="3">
    <source>
        <dbReference type="ARBA" id="ARBA00022729"/>
    </source>
</evidence>
<evidence type="ECO:0000256" key="1">
    <source>
        <dbReference type="ARBA" id="ARBA00009175"/>
    </source>
</evidence>
<comment type="similarity">
    <text evidence="1">Belongs to the bacterial solute-binding protein ModA family.</text>
</comment>
<reference evidence="5" key="2">
    <citation type="submission" date="2020-09" db="EMBL/GenBank/DDBJ databases">
        <authorList>
            <person name="Sun Q."/>
            <person name="Zhou Y."/>
        </authorList>
    </citation>
    <scope>NUCLEOTIDE SEQUENCE</scope>
    <source>
        <strain evidence="5">CGMCC 4.7138</strain>
    </source>
</reference>
<protein>
    <submittedName>
        <fullName evidence="5">Molybdate-binding protein</fullName>
    </submittedName>
</protein>